<gene>
    <name evidence="2" type="ORF">C1645_794490</name>
</gene>
<evidence type="ECO:0000313" key="2">
    <source>
        <dbReference type="EMBL" id="RIA79357.1"/>
    </source>
</evidence>
<dbReference type="AlphaFoldDB" id="A0A397S5U5"/>
<dbReference type="Gene3D" id="3.40.50.1820">
    <property type="entry name" value="alpha/beta hydrolase"/>
    <property type="match status" value="1"/>
</dbReference>
<evidence type="ECO:0008006" key="4">
    <source>
        <dbReference type="Google" id="ProtNLM"/>
    </source>
</evidence>
<keyword evidence="3" id="KW-1185">Reference proteome</keyword>
<evidence type="ECO:0000313" key="3">
    <source>
        <dbReference type="Proteomes" id="UP000265703"/>
    </source>
</evidence>
<evidence type="ECO:0000256" key="1">
    <source>
        <dbReference type="SAM" id="SignalP"/>
    </source>
</evidence>
<feature type="chain" id="PRO_5017240442" description="Alpha/Beta hydrolase protein" evidence="1">
    <location>
        <begin position="24"/>
        <end position="212"/>
    </location>
</feature>
<proteinExistence type="predicted"/>
<name>A0A397S5U5_9GLOM</name>
<dbReference type="Proteomes" id="UP000265703">
    <property type="component" value="Unassembled WGS sequence"/>
</dbReference>
<sequence length="212" mass="24610">MNLFKLFSGFIFAFLTISAVTVAQIPLYTVPIDDSTKSYYVTGGNGIKIFVDEKTSWDPQWFDPELYENFHLVRYDFRGWMVNGYSCIFKFYENYPDIKIDGLVSVAELNEKVVPYFLNIVNPQDNFGKVISGLDEIYRSTSFKPLSDELHAFFLGNSVMARDIITDMEHSLYFASLGQNFETIIYKDVGHCILWENIKEFNKDLINFINKI</sequence>
<feature type="signal peptide" evidence="1">
    <location>
        <begin position="1"/>
        <end position="23"/>
    </location>
</feature>
<accession>A0A397S5U5</accession>
<dbReference type="SUPFAM" id="SSF53474">
    <property type="entry name" value="alpha/beta-Hydrolases"/>
    <property type="match status" value="1"/>
</dbReference>
<dbReference type="InterPro" id="IPR029058">
    <property type="entry name" value="AB_hydrolase_fold"/>
</dbReference>
<dbReference type="EMBL" id="QKYT01001346">
    <property type="protein sequence ID" value="RIA79357.1"/>
    <property type="molecule type" value="Genomic_DNA"/>
</dbReference>
<dbReference type="OrthoDB" id="408373at2759"/>
<protein>
    <recommendedName>
        <fullName evidence="4">Alpha/Beta hydrolase protein</fullName>
    </recommendedName>
</protein>
<comment type="caution">
    <text evidence="2">The sequence shown here is derived from an EMBL/GenBank/DDBJ whole genome shotgun (WGS) entry which is preliminary data.</text>
</comment>
<keyword evidence="1" id="KW-0732">Signal</keyword>
<organism evidence="2 3">
    <name type="scientific">Glomus cerebriforme</name>
    <dbReference type="NCBI Taxonomy" id="658196"/>
    <lineage>
        <taxon>Eukaryota</taxon>
        <taxon>Fungi</taxon>
        <taxon>Fungi incertae sedis</taxon>
        <taxon>Mucoromycota</taxon>
        <taxon>Glomeromycotina</taxon>
        <taxon>Glomeromycetes</taxon>
        <taxon>Glomerales</taxon>
        <taxon>Glomeraceae</taxon>
        <taxon>Glomus</taxon>
    </lineage>
</organism>
<reference evidence="2 3" key="1">
    <citation type="submission" date="2018-06" db="EMBL/GenBank/DDBJ databases">
        <title>Comparative genomics reveals the genomic features of Rhizophagus irregularis, R. cerebriforme, R. diaphanum and Gigaspora rosea, and their symbiotic lifestyle signature.</title>
        <authorList>
            <person name="Morin E."/>
            <person name="San Clemente H."/>
            <person name="Chen E.C.H."/>
            <person name="De La Providencia I."/>
            <person name="Hainaut M."/>
            <person name="Kuo A."/>
            <person name="Kohler A."/>
            <person name="Murat C."/>
            <person name="Tang N."/>
            <person name="Roy S."/>
            <person name="Loubradou J."/>
            <person name="Henrissat B."/>
            <person name="Grigoriev I.V."/>
            <person name="Corradi N."/>
            <person name="Roux C."/>
            <person name="Martin F.M."/>
        </authorList>
    </citation>
    <scope>NUCLEOTIDE SEQUENCE [LARGE SCALE GENOMIC DNA]</scope>
    <source>
        <strain evidence="2 3">DAOM 227022</strain>
    </source>
</reference>